<dbReference type="GO" id="GO:0009103">
    <property type="term" value="P:lipopolysaccharide biosynthetic process"/>
    <property type="evidence" value="ECO:0007669"/>
    <property type="project" value="TreeGrafter"/>
</dbReference>
<evidence type="ECO:0008006" key="6">
    <source>
        <dbReference type="Google" id="ProtNLM"/>
    </source>
</evidence>
<gene>
    <name evidence="4" type="ORF">A2806_00815</name>
</gene>
<proteinExistence type="predicted"/>
<accession>A0A1G2PIK8</accession>
<dbReference type="InterPro" id="IPR001296">
    <property type="entry name" value="Glyco_trans_1"/>
</dbReference>
<organism evidence="4 5">
    <name type="scientific">Candidatus Terrybacteria bacterium RIFCSPHIGHO2_01_FULL_48_17</name>
    <dbReference type="NCBI Taxonomy" id="1802362"/>
    <lineage>
        <taxon>Bacteria</taxon>
        <taxon>Candidatus Terryibacteriota</taxon>
    </lineage>
</organism>
<dbReference type="Pfam" id="PF00534">
    <property type="entry name" value="Glycos_transf_1"/>
    <property type="match status" value="1"/>
</dbReference>
<evidence type="ECO:0000313" key="5">
    <source>
        <dbReference type="Proteomes" id="UP000177629"/>
    </source>
</evidence>
<protein>
    <recommendedName>
        <fullName evidence="6">Glycosyl transferase family 1 domain-containing protein</fullName>
    </recommendedName>
</protein>
<comment type="caution">
    <text evidence="4">The sequence shown here is derived from an EMBL/GenBank/DDBJ whole genome shotgun (WGS) entry which is preliminary data.</text>
</comment>
<evidence type="ECO:0000313" key="4">
    <source>
        <dbReference type="EMBL" id="OHA48164.1"/>
    </source>
</evidence>
<reference evidence="4 5" key="1">
    <citation type="journal article" date="2016" name="Nat. Commun.">
        <title>Thousands of microbial genomes shed light on interconnected biogeochemical processes in an aquifer system.</title>
        <authorList>
            <person name="Anantharaman K."/>
            <person name="Brown C.T."/>
            <person name="Hug L.A."/>
            <person name="Sharon I."/>
            <person name="Castelle C.J."/>
            <person name="Probst A.J."/>
            <person name="Thomas B.C."/>
            <person name="Singh A."/>
            <person name="Wilkins M.J."/>
            <person name="Karaoz U."/>
            <person name="Brodie E.L."/>
            <person name="Williams K.H."/>
            <person name="Hubbard S.S."/>
            <person name="Banfield J.F."/>
        </authorList>
    </citation>
    <scope>NUCLEOTIDE SEQUENCE [LARGE SCALE GENOMIC DNA]</scope>
</reference>
<keyword evidence="1" id="KW-0808">Transferase</keyword>
<dbReference type="Proteomes" id="UP000177629">
    <property type="component" value="Unassembled WGS sequence"/>
</dbReference>
<evidence type="ECO:0000259" key="3">
    <source>
        <dbReference type="Pfam" id="PF13439"/>
    </source>
</evidence>
<dbReference type="Pfam" id="PF13439">
    <property type="entry name" value="Glyco_transf_4"/>
    <property type="match status" value="1"/>
</dbReference>
<dbReference type="SUPFAM" id="SSF53756">
    <property type="entry name" value="UDP-Glycosyltransferase/glycogen phosphorylase"/>
    <property type="match status" value="1"/>
</dbReference>
<name>A0A1G2PIK8_9BACT</name>
<evidence type="ECO:0000259" key="2">
    <source>
        <dbReference type="Pfam" id="PF00534"/>
    </source>
</evidence>
<dbReference type="CDD" id="cd03809">
    <property type="entry name" value="GT4_MtfB-like"/>
    <property type="match status" value="1"/>
</dbReference>
<dbReference type="PANTHER" id="PTHR46401:SF2">
    <property type="entry name" value="GLYCOSYLTRANSFERASE WBBK-RELATED"/>
    <property type="match status" value="1"/>
</dbReference>
<dbReference type="PANTHER" id="PTHR46401">
    <property type="entry name" value="GLYCOSYLTRANSFERASE WBBK-RELATED"/>
    <property type="match status" value="1"/>
</dbReference>
<dbReference type="EMBL" id="MHSS01000008">
    <property type="protein sequence ID" value="OHA48164.1"/>
    <property type="molecule type" value="Genomic_DNA"/>
</dbReference>
<feature type="domain" description="Glycosyl transferase family 1" evidence="2">
    <location>
        <begin position="202"/>
        <end position="360"/>
    </location>
</feature>
<dbReference type="Gene3D" id="3.40.50.2000">
    <property type="entry name" value="Glycogen Phosphorylase B"/>
    <property type="match status" value="2"/>
</dbReference>
<dbReference type="STRING" id="1802362.A2806_00815"/>
<sequence>MRIGIDARSLEGERTGVGRYLYELLKEWKQTSSIHAQFFLYFKKEIPSDIAKIFGAPSFSLKRLPMYFGHPSNAFFLHVAFPWALRKDHIEHAFYPAYVAPLLSSVPFSVTIHDIVYAARPDLYFWPGMFDRIFLPILSRWSATRAAHIFVPSEFTKTEITRVWYIRKEKTIVTPEGAGEEFFFDETEEDKKRACMRYSILPPFFLFVGSIFTRRHIPECIQAFERIAHEFKDLQFLIAGKDRTRPPANINKRVREINNRLGRDAIKRVDFIDPQLLPAIIQSATAMVWLSDYEGFGLPALEAMAAGTPLITTKNTSLAEVVGDAAYDVSNTRDVGTIERAFRDVLNNEGLRKNMRESGRIRARDFSWKSCAQQTLTTILQTP</sequence>
<dbReference type="InterPro" id="IPR028098">
    <property type="entry name" value="Glyco_trans_4-like_N"/>
</dbReference>
<evidence type="ECO:0000256" key="1">
    <source>
        <dbReference type="ARBA" id="ARBA00022679"/>
    </source>
</evidence>
<dbReference type="AlphaFoldDB" id="A0A1G2PIK8"/>
<feature type="domain" description="Glycosyltransferase subfamily 4-like N-terminal" evidence="3">
    <location>
        <begin position="16"/>
        <end position="177"/>
    </location>
</feature>
<dbReference type="GO" id="GO:0016757">
    <property type="term" value="F:glycosyltransferase activity"/>
    <property type="evidence" value="ECO:0007669"/>
    <property type="project" value="InterPro"/>
</dbReference>